<dbReference type="Proteomes" id="UP000464053">
    <property type="component" value="Chromosome"/>
</dbReference>
<evidence type="ECO:0000313" key="2">
    <source>
        <dbReference type="Proteomes" id="UP000464053"/>
    </source>
</evidence>
<dbReference type="RefSeq" id="WP_160620738.1">
    <property type="nucleotide sequence ID" value="NZ_CP028271.1"/>
</dbReference>
<dbReference type="EMBL" id="CP028271">
    <property type="protein sequence ID" value="QHM70678.1"/>
    <property type="molecule type" value="Genomic_DNA"/>
</dbReference>
<keyword evidence="2" id="KW-1185">Reference proteome</keyword>
<gene>
    <name evidence="1" type="ORF">C7M51_00956</name>
</gene>
<evidence type="ECO:0000313" key="1">
    <source>
        <dbReference type="EMBL" id="QHM70678.1"/>
    </source>
</evidence>
<proteinExistence type="predicted"/>
<accession>A0A6P1PXZ8</accession>
<sequence>MQTTLPSSINKVLFIAAQKYSWEDNFSIRVLDYEPISNDNVATILLTTHDLSIDIPSVDLTQGEINHLEESKRKILSDAHAKVQIIEGKIQSLRCIEHK</sequence>
<dbReference type="KEGG" id="mint:C7M51_00956"/>
<reference evidence="1 2" key="1">
    <citation type="submission" date="2018-03" db="EMBL/GenBank/DDBJ databases">
        <title>Pantoea intestinalis SRCM103226 isolated form the mealworm.</title>
        <authorList>
            <person name="Jeong D.-Y."/>
            <person name="Kim J.W."/>
        </authorList>
    </citation>
    <scope>NUCLEOTIDE SEQUENCE [LARGE SCALE GENOMIC DNA]</scope>
    <source>
        <strain evidence="1 2">SRCM103226</strain>
    </source>
</reference>
<protein>
    <submittedName>
        <fullName evidence="1">Uncharacterized protein</fullName>
    </submittedName>
</protein>
<dbReference type="OrthoDB" id="6636772at2"/>
<dbReference type="AlphaFoldDB" id="A0A6P1PXZ8"/>
<name>A0A6P1PXZ8_9GAMM</name>
<organism evidence="1 2">
    <name type="scientific">Mixta intestinalis</name>
    <dbReference type="NCBI Taxonomy" id="1615494"/>
    <lineage>
        <taxon>Bacteria</taxon>
        <taxon>Pseudomonadati</taxon>
        <taxon>Pseudomonadota</taxon>
        <taxon>Gammaproteobacteria</taxon>
        <taxon>Enterobacterales</taxon>
        <taxon>Erwiniaceae</taxon>
        <taxon>Mixta</taxon>
    </lineage>
</organism>